<dbReference type="SUPFAM" id="SSF82114">
    <property type="entry name" value="Riboflavin kinase-like"/>
    <property type="match status" value="1"/>
</dbReference>
<dbReference type="PANTHER" id="PTHR22749">
    <property type="entry name" value="RIBOFLAVIN KINASE/FMN ADENYLYLTRANSFERASE"/>
    <property type="match status" value="1"/>
</dbReference>
<dbReference type="Proteomes" id="UP000297635">
    <property type="component" value="Unassembled WGS sequence"/>
</dbReference>
<dbReference type="PANTHER" id="PTHR22749:SF6">
    <property type="entry name" value="RIBOFLAVIN KINASE"/>
    <property type="match status" value="1"/>
</dbReference>
<evidence type="ECO:0000256" key="7">
    <source>
        <dbReference type="ARBA" id="ARBA00022695"/>
    </source>
</evidence>
<gene>
    <name evidence="17" type="primary">ribF</name>
    <name evidence="17" type="ORF">EZ315_05915</name>
</gene>
<evidence type="ECO:0000256" key="10">
    <source>
        <dbReference type="ARBA" id="ARBA00022827"/>
    </source>
</evidence>
<keyword evidence="7 15" id="KW-0548">Nucleotidyltransferase</keyword>
<dbReference type="InterPro" id="IPR015865">
    <property type="entry name" value="Riboflavin_kinase_bac/euk"/>
</dbReference>
<dbReference type="EC" id="2.7.7.2" evidence="15"/>
<dbReference type="UniPathway" id="UPA00276">
    <property type="reaction ID" value="UER00406"/>
</dbReference>
<evidence type="ECO:0000256" key="3">
    <source>
        <dbReference type="ARBA" id="ARBA00005201"/>
    </source>
</evidence>
<evidence type="ECO:0000256" key="1">
    <source>
        <dbReference type="ARBA" id="ARBA00002121"/>
    </source>
</evidence>
<feature type="domain" description="Riboflavin kinase" evidence="16">
    <location>
        <begin position="178"/>
        <end position="309"/>
    </location>
</feature>
<name>A0A4Z0V7B6_9BACT</name>
<dbReference type="NCBIfam" id="TIGR00083">
    <property type="entry name" value="ribF"/>
    <property type="match status" value="1"/>
</dbReference>
<dbReference type="Gene3D" id="3.40.50.620">
    <property type="entry name" value="HUPs"/>
    <property type="match status" value="1"/>
</dbReference>
<comment type="function">
    <text evidence="1">Catalyzes the phosphorylation of riboflavin to FMN followed by the adenylation of FMN to FAD.</text>
</comment>
<keyword evidence="6 15" id="KW-0808">Transferase</keyword>
<dbReference type="RefSeq" id="WP_135471267.1">
    <property type="nucleotide sequence ID" value="NZ_CASCVZ010000008.1"/>
</dbReference>
<keyword evidence="4 15" id="KW-0285">Flavoprotein</keyword>
<dbReference type="InterPro" id="IPR023465">
    <property type="entry name" value="Riboflavin_kinase_dom_sf"/>
</dbReference>
<dbReference type="InterPro" id="IPR014729">
    <property type="entry name" value="Rossmann-like_a/b/a_fold"/>
</dbReference>
<dbReference type="GO" id="GO:0009398">
    <property type="term" value="P:FMN biosynthetic process"/>
    <property type="evidence" value="ECO:0007669"/>
    <property type="project" value="UniProtKB-UniRule"/>
</dbReference>
<evidence type="ECO:0000313" key="17">
    <source>
        <dbReference type="EMBL" id="TGG40254.1"/>
    </source>
</evidence>
<evidence type="ECO:0000256" key="9">
    <source>
        <dbReference type="ARBA" id="ARBA00022777"/>
    </source>
</evidence>
<comment type="catalytic activity">
    <reaction evidence="13 15">
        <text>riboflavin + ATP = FMN + ADP + H(+)</text>
        <dbReference type="Rhea" id="RHEA:14357"/>
        <dbReference type="ChEBI" id="CHEBI:15378"/>
        <dbReference type="ChEBI" id="CHEBI:30616"/>
        <dbReference type="ChEBI" id="CHEBI:57986"/>
        <dbReference type="ChEBI" id="CHEBI:58210"/>
        <dbReference type="ChEBI" id="CHEBI:456216"/>
        <dbReference type="EC" id="2.7.1.26"/>
    </reaction>
</comment>
<keyword evidence="11 15" id="KW-0067">ATP-binding</keyword>
<evidence type="ECO:0000256" key="15">
    <source>
        <dbReference type="PIRNR" id="PIRNR004491"/>
    </source>
</evidence>
<dbReference type="SMART" id="SM00904">
    <property type="entry name" value="Flavokinase"/>
    <property type="match status" value="1"/>
</dbReference>
<evidence type="ECO:0000259" key="16">
    <source>
        <dbReference type="SMART" id="SM00904"/>
    </source>
</evidence>
<evidence type="ECO:0000256" key="4">
    <source>
        <dbReference type="ARBA" id="ARBA00022630"/>
    </source>
</evidence>
<dbReference type="UniPathway" id="UPA00277">
    <property type="reaction ID" value="UER00407"/>
</dbReference>
<dbReference type="GO" id="GO:0005524">
    <property type="term" value="F:ATP binding"/>
    <property type="evidence" value="ECO:0007669"/>
    <property type="project" value="UniProtKB-UniRule"/>
</dbReference>
<evidence type="ECO:0000313" key="18">
    <source>
        <dbReference type="Proteomes" id="UP000297635"/>
    </source>
</evidence>
<keyword evidence="8 15" id="KW-0547">Nucleotide-binding</keyword>
<keyword evidence="5 15" id="KW-0288">FMN</keyword>
<dbReference type="GO" id="GO:0009231">
    <property type="term" value="P:riboflavin biosynthetic process"/>
    <property type="evidence" value="ECO:0007669"/>
    <property type="project" value="InterPro"/>
</dbReference>
<dbReference type="GeneID" id="82149324"/>
<accession>A0A4Z0V7B6</accession>
<dbReference type="GO" id="GO:0006747">
    <property type="term" value="P:FAD biosynthetic process"/>
    <property type="evidence" value="ECO:0007669"/>
    <property type="project" value="UniProtKB-UniRule"/>
</dbReference>
<evidence type="ECO:0000256" key="5">
    <source>
        <dbReference type="ARBA" id="ARBA00022643"/>
    </source>
</evidence>
<dbReference type="EC" id="2.7.1.26" evidence="15"/>
<dbReference type="GO" id="GO:0003919">
    <property type="term" value="F:FMN adenylyltransferase activity"/>
    <property type="evidence" value="ECO:0007669"/>
    <property type="project" value="UniProtKB-UniRule"/>
</dbReference>
<comment type="caution">
    <text evidence="17">The sequence shown here is derived from an EMBL/GenBank/DDBJ whole genome shotgun (WGS) entry which is preliminary data.</text>
</comment>
<keyword evidence="10 15" id="KW-0274">FAD</keyword>
<keyword evidence="18" id="KW-1185">Reference proteome</keyword>
<comment type="similarity">
    <text evidence="15">Belongs to the ribF family.</text>
</comment>
<dbReference type="CDD" id="cd02064">
    <property type="entry name" value="FAD_synthetase_N"/>
    <property type="match status" value="1"/>
</dbReference>
<dbReference type="Pfam" id="PF01687">
    <property type="entry name" value="Flavokinase"/>
    <property type="match status" value="1"/>
</dbReference>
<reference evidence="17 18" key="1">
    <citation type="submission" date="2019-02" db="EMBL/GenBank/DDBJ databases">
        <title>Isolation and identification of novel species under the genus Muribaculum.</title>
        <authorList>
            <person name="Miyake S."/>
            <person name="Ding Y."/>
            <person name="Low A."/>
            <person name="Soh M."/>
            <person name="Seedorf H."/>
        </authorList>
    </citation>
    <scope>NUCLEOTIDE SEQUENCE [LARGE SCALE GENOMIC DNA]</scope>
    <source>
        <strain evidence="17 18">TLL-A3</strain>
    </source>
</reference>
<sequence>MNLITKQDTSVRRIAAVGMYDGVHLGHRFLMDYLGAEARSRGLVPSVVTFSRHPLSLVRPLEAPALLNTLEERVRLIGESGVRDVILLSFSDSLRRMGAEEFLRTLKKRYAIDALVLGFNNRFGHDRLEGMEQYRAIGERVGVDVIPAPEYRGDAAPISSSIIRRYLTDGRVEDATRALGAHYSLAGRVVEGKRLGRALGFPTANLMPSAPEQLVPKTGAYAAYVTTPDGVRRCGVVNIGYRPTVSEGDAGGHVISIEAHIIDFVGYIYDEEIRVEFVKYLRPERRFPNTDKLAAQVKDDIAAARKCLGKQGA</sequence>
<dbReference type="GO" id="GO:0008531">
    <property type="term" value="F:riboflavin kinase activity"/>
    <property type="evidence" value="ECO:0007669"/>
    <property type="project" value="UniProtKB-UniRule"/>
</dbReference>
<dbReference type="Gene3D" id="2.40.30.30">
    <property type="entry name" value="Riboflavin kinase-like"/>
    <property type="match status" value="1"/>
</dbReference>
<dbReference type="PIRSF" id="PIRSF004491">
    <property type="entry name" value="FAD_Synth"/>
    <property type="match status" value="1"/>
</dbReference>
<dbReference type="InterPro" id="IPR002606">
    <property type="entry name" value="Riboflavin_kinase_bac"/>
</dbReference>
<dbReference type="InterPro" id="IPR023468">
    <property type="entry name" value="Riboflavin_kinase"/>
</dbReference>
<dbReference type="EMBL" id="SJSA01000001">
    <property type="protein sequence ID" value="TGG40254.1"/>
    <property type="molecule type" value="Genomic_DNA"/>
</dbReference>
<dbReference type="SUPFAM" id="SSF52374">
    <property type="entry name" value="Nucleotidylyl transferase"/>
    <property type="match status" value="1"/>
</dbReference>
<keyword evidence="9 15" id="KW-0418">Kinase</keyword>
<evidence type="ECO:0000256" key="14">
    <source>
        <dbReference type="ARBA" id="ARBA00049494"/>
    </source>
</evidence>
<organism evidence="17 18">
    <name type="scientific">Duncaniella freteri</name>
    <dbReference type="NCBI Taxonomy" id="2530391"/>
    <lineage>
        <taxon>Bacteria</taxon>
        <taxon>Pseudomonadati</taxon>
        <taxon>Bacteroidota</taxon>
        <taxon>Bacteroidia</taxon>
        <taxon>Bacteroidales</taxon>
        <taxon>Muribaculaceae</taxon>
        <taxon>Duncaniella</taxon>
    </lineage>
</organism>
<comment type="pathway">
    <text evidence="3 15">Cofactor biosynthesis; FMN biosynthesis; FMN from riboflavin (ATP route): step 1/1.</text>
</comment>
<keyword evidence="12" id="KW-0511">Multifunctional enzyme</keyword>
<proteinExistence type="inferred from homology"/>
<evidence type="ECO:0000256" key="6">
    <source>
        <dbReference type="ARBA" id="ARBA00022679"/>
    </source>
</evidence>
<comment type="catalytic activity">
    <reaction evidence="14 15">
        <text>FMN + ATP + H(+) = FAD + diphosphate</text>
        <dbReference type="Rhea" id="RHEA:17237"/>
        <dbReference type="ChEBI" id="CHEBI:15378"/>
        <dbReference type="ChEBI" id="CHEBI:30616"/>
        <dbReference type="ChEBI" id="CHEBI:33019"/>
        <dbReference type="ChEBI" id="CHEBI:57692"/>
        <dbReference type="ChEBI" id="CHEBI:58210"/>
        <dbReference type="EC" id="2.7.7.2"/>
    </reaction>
</comment>
<evidence type="ECO:0000256" key="2">
    <source>
        <dbReference type="ARBA" id="ARBA00004726"/>
    </source>
</evidence>
<evidence type="ECO:0000256" key="13">
    <source>
        <dbReference type="ARBA" id="ARBA00047880"/>
    </source>
</evidence>
<comment type="pathway">
    <text evidence="2 15">Cofactor biosynthesis; FAD biosynthesis; FAD from FMN: step 1/1.</text>
</comment>
<dbReference type="AlphaFoldDB" id="A0A4Z0V7B6"/>
<dbReference type="Pfam" id="PF06574">
    <property type="entry name" value="FAD_syn"/>
    <property type="match status" value="1"/>
</dbReference>
<dbReference type="InterPro" id="IPR015864">
    <property type="entry name" value="FAD_synthase"/>
</dbReference>
<evidence type="ECO:0000256" key="11">
    <source>
        <dbReference type="ARBA" id="ARBA00022840"/>
    </source>
</evidence>
<evidence type="ECO:0000256" key="12">
    <source>
        <dbReference type="ARBA" id="ARBA00023268"/>
    </source>
</evidence>
<protein>
    <recommendedName>
        <fullName evidence="15">Riboflavin biosynthesis protein</fullName>
    </recommendedName>
    <domain>
        <recommendedName>
            <fullName evidence="15">Riboflavin kinase</fullName>
            <ecNumber evidence="15">2.7.1.26</ecNumber>
        </recommendedName>
        <alternativeName>
            <fullName evidence="15">Flavokinase</fullName>
        </alternativeName>
    </domain>
    <domain>
        <recommendedName>
            <fullName evidence="15">FMN adenylyltransferase</fullName>
            <ecNumber evidence="15">2.7.7.2</ecNumber>
        </recommendedName>
        <alternativeName>
            <fullName evidence="15">FAD pyrophosphorylase</fullName>
        </alternativeName>
        <alternativeName>
            <fullName evidence="15">FAD synthase</fullName>
        </alternativeName>
    </domain>
</protein>
<evidence type="ECO:0000256" key="8">
    <source>
        <dbReference type="ARBA" id="ARBA00022741"/>
    </source>
</evidence>